<dbReference type="Pfam" id="PF09684">
    <property type="entry name" value="Tail_P2_I"/>
    <property type="match status" value="1"/>
</dbReference>
<evidence type="ECO:0000313" key="3">
    <source>
        <dbReference type="Proteomes" id="UP000217257"/>
    </source>
</evidence>
<sequence>MSTGNTGGTGIGAQLYGLLPEVYRSRDNGDLRNYLEACGEVMDLIRGALTQRLADSLPDHPDSQGWVLPYLAQLLDVKLASPSDAEWRQELAQTVALRQRKGTVGAVEQILLTLGRFAWETEDPAREPALPVYLQEGWRRVAVTPRIGQPLASPEAVGALPVPDTGNPRRRAVRAPALPVATVDFRYISRKVSLPPYADKTPRPPLQMNPHGVPLAPGRFQDTSRRTPDLRAPSPRQGHFHPKRVLAFVLPRVGFFAPGWQQGDSSNAPEDPWRSRPRRRPGSLPSRRFETDGEHLIENRVIVEPQGLEVVAGRLVLRNCVVVGDVTLDAGDQEHVLEDCIIQGTLTLSSGHVGIQRSALARLSVQVTRVDAPVARVQDGLLMRVQSAGLIELLSATVMETLQTRRCWASDSLFAGTVALTEDPTEPVNCFRYCRLPPASLQALIDGDEASECFDDPPVFRSTVFGTPGAGVLLPASGPRLLDGAEDGGELGAHHHLRYALRDQAVVAKVRESLPTGLDIVLVSDESLGQPLPAVSLPSP</sequence>
<gene>
    <name evidence="2" type="ORF">CYFUS_004475</name>
</gene>
<reference evidence="2 3" key="1">
    <citation type="submission" date="2017-06" db="EMBL/GenBank/DDBJ databases">
        <title>Sequencing and comparative analysis of myxobacterial genomes.</title>
        <authorList>
            <person name="Rupp O."/>
            <person name="Goesmann A."/>
            <person name="Sogaard-Andersen L."/>
        </authorList>
    </citation>
    <scope>NUCLEOTIDE SEQUENCE [LARGE SCALE GENOMIC DNA]</scope>
    <source>
        <strain evidence="2 3">DSM 52655</strain>
    </source>
</reference>
<dbReference type="KEGG" id="cfus:CYFUS_004475"/>
<proteinExistence type="predicted"/>
<dbReference type="RefSeq" id="WP_095987127.1">
    <property type="nucleotide sequence ID" value="NZ_CP022098.1"/>
</dbReference>
<dbReference type="Proteomes" id="UP000217257">
    <property type="component" value="Chromosome"/>
</dbReference>
<organism evidence="2 3">
    <name type="scientific">Cystobacter fuscus</name>
    <dbReference type="NCBI Taxonomy" id="43"/>
    <lineage>
        <taxon>Bacteria</taxon>
        <taxon>Pseudomonadati</taxon>
        <taxon>Myxococcota</taxon>
        <taxon>Myxococcia</taxon>
        <taxon>Myxococcales</taxon>
        <taxon>Cystobacterineae</taxon>
        <taxon>Archangiaceae</taxon>
        <taxon>Cystobacter</taxon>
    </lineage>
</organism>
<evidence type="ECO:0000313" key="2">
    <source>
        <dbReference type="EMBL" id="ATB39036.1"/>
    </source>
</evidence>
<feature type="region of interest" description="Disordered" evidence="1">
    <location>
        <begin position="260"/>
        <end position="290"/>
    </location>
</feature>
<name>A0A250J787_9BACT</name>
<dbReference type="EMBL" id="CP022098">
    <property type="protein sequence ID" value="ATB39036.1"/>
    <property type="molecule type" value="Genomic_DNA"/>
</dbReference>
<dbReference type="InterPro" id="IPR006521">
    <property type="entry name" value="Tail_protein_I"/>
</dbReference>
<accession>A0A250J787</accession>
<evidence type="ECO:0000256" key="1">
    <source>
        <dbReference type="SAM" id="MobiDB-lite"/>
    </source>
</evidence>
<feature type="region of interest" description="Disordered" evidence="1">
    <location>
        <begin position="196"/>
        <end position="239"/>
    </location>
</feature>
<protein>
    <submittedName>
        <fullName evidence="2">Uncharacterized protein</fullName>
    </submittedName>
</protein>
<dbReference type="AlphaFoldDB" id="A0A250J787"/>